<evidence type="ECO:0000256" key="3">
    <source>
        <dbReference type="ARBA" id="ARBA00005254"/>
    </source>
</evidence>
<dbReference type="Pfam" id="PF00378">
    <property type="entry name" value="ECH_1"/>
    <property type="match status" value="1"/>
</dbReference>
<keyword evidence="4" id="KW-0576">Peroxisome</keyword>
<keyword evidence="7" id="KW-1185">Reference proteome</keyword>
<evidence type="ECO:0000256" key="2">
    <source>
        <dbReference type="ARBA" id="ARBA00005005"/>
    </source>
</evidence>
<dbReference type="EMBL" id="JAPDFR010000008">
    <property type="protein sequence ID" value="KAK0384636.1"/>
    <property type="molecule type" value="Genomic_DNA"/>
</dbReference>
<evidence type="ECO:0000313" key="6">
    <source>
        <dbReference type="EMBL" id="KAK0384636.1"/>
    </source>
</evidence>
<evidence type="ECO:0000256" key="1">
    <source>
        <dbReference type="ARBA" id="ARBA00004275"/>
    </source>
</evidence>
<name>A0AA39GCJ5_SARSR</name>
<evidence type="ECO:0000256" key="4">
    <source>
        <dbReference type="ARBA" id="ARBA00023140"/>
    </source>
</evidence>
<comment type="caution">
    <text evidence="6">The sequence shown here is derived from an EMBL/GenBank/DDBJ whole genome shotgun (WGS) entry which is preliminary data.</text>
</comment>
<dbReference type="GO" id="GO:0004165">
    <property type="term" value="F:delta(3)-delta(2)-enoyl-CoA isomerase activity"/>
    <property type="evidence" value="ECO:0007669"/>
    <property type="project" value="UniProtKB-ARBA"/>
</dbReference>
<dbReference type="GO" id="GO:0006635">
    <property type="term" value="P:fatty acid beta-oxidation"/>
    <property type="evidence" value="ECO:0007669"/>
    <property type="project" value="TreeGrafter"/>
</dbReference>
<keyword evidence="5" id="KW-0413">Isomerase</keyword>
<dbReference type="InterPro" id="IPR001753">
    <property type="entry name" value="Enoyl-CoA_hydra/iso"/>
</dbReference>
<gene>
    <name evidence="6" type="ORF">NLU13_8722</name>
</gene>
<dbReference type="PANTHER" id="PTHR43684">
    <property type="match status" value="1"/>
</dbReference>
<evidence type="ECO:0000256" key="5">
    <source>
        <dbReference type="ARBA" id="ARBA00023235"/>
    </source>
</evidence>
<dbReference type="InterPro" id="IPR051053">
    <property type="entry name" value="ECH/Chromodomain_protein"/>
</dbReference>
<dbReference type="CDD" id="cd06558">
    <property type="entry name" value="crotonase-like"/>
    <property type="match status" value="1"/>
</dbReference>
<comment type="subcellular location">
    <subcellularLocation>
        <location evidence="1">Peroxisome</location>
    </subcellularLocation>
</comment>
<dbReference type="Gene3D" id="3.90.226.10">
    <property type="entry name" value="2-enoyl-CoA Hydratase, Chain A, domain 1"/>
    <property type="match status" value="1"/>
</dbReference>
<dbReference type="InterPro" id="IPR029045">
    <property type="entry name" value="ClpP/crotonase-like_dom_sf"/>
</dbReference>
<dbReference type="AlphaFoldDB" id="A0AA39GCJ5"/>
<organism evidence="6 7">
    <name type="scientific">Sarocladium strictum</name>
    <name type="common">Black bundle disease fungus</name>
    <name type="synonym">Acremonium strictum</name>
    <dbReference type="NCBI Taxonomy" id="5046"/>
    <lineage>
        <taxon>Eukaryota</taxon>
        <taxon>Fungi</taxon>
        <taxon>Dikarya</taxon>
        <taxon>Ascomycota</taxon>
        <taxon>Pezizomycotina</taxon>
        <taxon>Sordariomycetes</taxon>
        <taxon>Hypocreomycetidae</taxon>
        <taxon>Hypocreales</taxon>
        <taxon>Sarocladiaceae</taxon>
        <taxon>Sarocladium</taxon>
    </lineage>
</organism>
<proteinExistence type="inferred from homology"/>
<dbReference type="PANTHER" id="PTHR43684:SF1">
    <property type="entry name" value="ENOYL-COA DELTA ISOMERASE 2"/>
    <property type="match status" value="1"/>
</dbReference>
<accession>A0AA39GCJ5</accession>
<dbReference type="GO" id="GO:0005782">
    <property type="term" value="C:peroxisomal matrix"/>
    <property type="evidence" value="ECO:0007669"/>
    <property type="project" value="TreeGrafter"/>
</dbReference>
<evidence type="ECO:0000313" key="7">
    <source>
        <dbReference type="Proteomes" id="UP001175261"/>
    </source>
</evidence>
<comment type="similarity">
    <text evidence="3">Belongs to the enoyl-CoA hydratase/isomerase family.</text>
</comment>
<dbReference type="Proteomes" id="UP001175261">
    <property type="component" value="Unassembled WGS sequence"/>
</dbReference>
<sequence length="277" mass="30846">MDYRTESAIDLEYQGRYAILTINKPNKAGSLSRMQYYELGQKLREVATHDEVYVTVLVGKGRFFSAGIDTSTPRSKPSEANPDQLRKEILTGLMPFNLNITRAFTQHPKILVVGLNGPAIGLSAALVAHADFIYCAPHAYLFTPFTSLGLAAEGGASLAFVQRLGISRAKEALIMSRRITARELLQCGFVNGIVDVKEEGEDELFRRKVLREVEERLGEHLVGESMVMIKELMGRPSADAMELQNSAEAWRGLDRHLTGVPQEEFRKLASGEKRHKL</sequence>
<reference evidence="6" key="1">
    <citation type="submission" date="2022-10" db="EMBL/GenBank/DDBJ databases">
        <title>Determination and structural analysis of whole genome sequence of Sarocladium strictum F4-1.</title>
        <authorList>
            <person name="Hu L."/>
            <person name="Jiang Y."/>
        </authorList>
    </citation>
    <scope>NUCLEOTIDE SEQUENCE</scope>
    <source>
        <strain evidence="6">F4-1</strain>
    </source>
</reference>
<protein>
    <submittedName>
        <fullName evidence="6">Uncharacterized protein</fullName>
    </submittedName>
</protein>
<dbReference type="FunFam" id="3.90.226.10:FF:000048">
    <property type="entry name" value="3,2-trans-enoyl-CoA isomerase"/>
    <property type="match status" value="1"/>
</dbReference>
<dbReference type="SUPFAM" id="SSF52096">
    <property type="entry name" value="ClpP/crotonase"/>
    <property type="match status" value="1"/>
</dbReference>
<comment type="pathway">
    <text evidence="2">Lipid metabolism; fatty acid beta-oxidation.</text>
</comment>